<dbReference type="InterPro" id="IPR029021">
    <property type="entry name" value="Prot-tyrosine_phosphatase-like"/>
</dbReference>
<reference evidence="3 4" key="2">
    <citation type="journal article" date="2010" name="Stand. Genomic Sci.">
        <title>Complete genome sequence of Desulfohalobium retbaense type strain (HR(100)).</title>
        <authorList>
            <person name="Spring S."/>
            <person name="Nolan M."/>
            <person name="Lapidus A."/>
            <person name="Glavina Del Rio T."/>
            <person name="Copeland A."/>
            <person name="Tice H."/>
            <person name="Cheng J.F."/>
            <person name="Lucas S."/>
            <person name="Land M."/>
            <person name="Chen F."/>
            <person name="Bruce D."/>
            <person name="Goodwin L."/>
            <person name="Pitluck S."/>
            <person name="Ivanova N."/>
            <person name="Mavromatis K."/>
            <person name="Mikhailova N."/>
            <person name="Pati A."/>
            <person name="Chen A."/>
            <person name="Palaniappan K."/>
            <person name="Hauser L."/>
            <person name="Chang Y.J."/>
            <person name="Jeffries C.D."/>
            <person name="Munk C."/>
            <person name="Kiss H."/>
            <person name="Chain P."/>
            <person name="Han C."/>
            <person name="Brettin T."/>
            <person name="Detter J.C."/>
            <person name="Schuler E."/>
            <person name="Goker M."/>
            <person name="Rohde M."/>
            <person name="Bristow J."/>
            <person name="Eisen J.A."/>
            <person name="Markowitz V."/>
            <person name="Hugenholtz P."/>
            <person name="Kyrpides N.C."/>
            <person name="Klenk H.P."/>
        </authorList>
    </citation>
    <scope>NUCLEOTIDE SEQUENCE [LARGE SCALE GENOMIC DNA]</scope>
    <source>
        <strain evidence="3 4">DSM 5692</strain>
    </source>
</reference>
<dbReference type="PROSITE" id="PS50056">
    <property type="entry name" value="TYR_PHOSPHATASE_2"/>
    <property type="match status" value="1"/>
</dbReference>
<evidence type="ECO:0000313" key="4">
    <source>
        <dbReference type="Proteomes" id="UP000001052"/>
    </source>
</evidence>
<accession>C8WZC6</accession>
<dbReference type="InterPro" id="IPR000387">
    <property type="entry name" value="Tyr_Pase_dom"/>
</dbReference>
<dbReference type="InterPro" id="IPR020422">
    <property type="entry name" value="TYR_PHOSPHATASE_DUAL_dom"/>
</dbReference>
<sequence length="370" mass="41548">MWSFLQKMFGRNDSEETYELSWVTGQVAVGHAPMSYEEFDSLKRQGITAILNLCAELDALVTLERDAGFEVYFLPVPNEEPPDVQATDAALDWLDECVYLGKKALIHCRHGIGRTGTVVSSYLLRKGLGQKLVNKHLKDLRSKPSNLTQWHFLRQYGKAQGQLTIREPCLESRCLVDLSPFFDDIEALFAQIEDRAESATERCGREHAKCCFKTVRMSLAEAVYLHHMFNKSVTSEKRKQSMAAALEALQTRQALVRENPGLSQAALDARYEALDIPCPLLGEANKCQLFAYRPAACRVFDLRQVNSGPGVPLQRGLQRISDNLFMALTEHFMPGAPLEFDLNAVVSGKFVQNLFLELARKEAEQTAATD</sequence>
<dbReference type="HOGENOM" id="CLU_764452_0_0_7"/>
<proteinExistence type="predicted"/>
<dbReference type="AlphaFoldDB" id="C8WZC6"/>
<dbReference type="Gene3D" id="3.90.190.10">
    <property type="entry name" value="Protein tyrosine phosphatase superfamily"/>
    <property type="match status" value="1"/>
</dbReference>
<dbReference type="SMART" id="SM00195">
    <property type="entry name" value="DSPc"/>
    <property type="match status" value="1"/>
</dbReference>
<organism evidence="3 4">
    <name type="scientific">Desulfohalobium retbaense (strain ATCC 49708 / DSM 5692 / JCM 16813 / HR100)</name>
    <dbReference type="NCBI Taxonomy" id="485915"/>
    <lineage>
        <taxon>Bacteria</taxon>
        <taxon>Pseudomonadati</taxon>
        <taxon>Thermodesulfobacteriota</taxon>
        <taxon>Desulfovibrionia</taxon>
        <taxon>Desulfovibrionales</taxon>
        <taxon>Desulfohalobiaceae</taxon>
        <taxon>Desulfohalobium</taxon>
    </lineage>
</organism>
<protein>
    <submittedName>
        <fullName evidence="3">Dual specificity protein phosphatase</fullName>
    </submittedName>
</protein>
<reference evidence="4" key="1">
    <citation type="submission" date="2009-09" db="EMBL/GenBank/DDBJ databases">
        <title>The complete chromosome of Desulfohalobium retbaense DSM 5692.</title>
        <authorList>
            <consortium name="US DOE Joint Genome Institute (JGI-PGF)"/>
            <person name="Lucas S."/>
            <person name="Copeland A."/>
            <person name="Lapidus A."/>
            <person name="Glavina del Rio T."/>
            <person name="Dalin E."/>
            <person name="Tice H."/>
            <person name="Bruce D."/>
            <person name="Goodwin L."/>
            <person name="Pitluck S."/>
            <person name="Kyrpides N."/>
            <person name="Mavromatis K."/>
            <person name="Ivanova N."/>
            <person name="Mikhailova N."/>
            <person name="Munk A.C."/>
            <person name="Brettin T."/>
            <person name="Detter J.C."/>
            <person name="Han C."/>
            <person name="Tapia R."/>
            <person name="Larimer F."/>
            <person name="Land M."/>
            <person name="Hauser L."/>
            <person name="Markowitz V."/>
            <person name="Cheng J.-F."/>
            <person name="Hugenholtz P."/>
            <person name="Woyke T."/>
            <person name="Wu D."/>
            <person name="Spring S."/>
            <person name="Klenk H.-P."/>
            <person name="Eisen J.A."/>
        </authorList>
    </citation>
    <scope>NUCLEOTIDE SEQUENCE [LARGE SCALE GENOMIC DNA]</scope>
    <source>
        <strain evidence="4">DSM 5692</strain>
    </source>
</reference>
<dbReference type="KEGG" id="drt:Dret_0099"/>
<feature type="domain" description="Tyrosine specific protein phosphatases" evidence="2">
    <location>
        <begin position="101"/>
        <end position="141"/>
    </location>
</feature>
<dbReference type="GO" id="GO:0016787">
    <property type="term" value="F:hydrolase activity"/>
    <property type="evidence" value="ECO:0007669"/>
    <property type="project" value="UniProtKB-KW"/>
</dbReference>
<name>C8WZC6_DESRD</name>
<dbReference type="STRING" id="485915.Dret_0099"/>
<dbReference type="RefSeq" id="WP_015750560.1">
    <property type="nucleotide sequence ID" value="NC_013223.1"/>
</dbReference>
<dbReference type="eggNOG" id="COG2453">
    <property type="taxonomic scope" value="Bacteria"/>
</dbReference>
<dbReference type="PANTHER" id="PTHR23339">
    <property type="entry name" value="TYROSINE SPECIFIC PROTEIN PHOSPHATASE AND DUAL SPECIFICITY PROTEIN PHOSPHATASE"/>
    <property type="match status" value="1"/>
</dbReference>
<dbReference type="InterPro" id="IPR050561">
    <property type="entry name" value="PTP"/>
</dbReference>
<evidence type="ECO:0000313" key="3">
    <source>
        <dbReference type="EMBL" id="ACV67401.1"/>
    </source>
</evidence>
<dbReference type="Pfam" id="PF22785">
    <property type="entry name" value="Tc-R-P"/>
    <property type="match status" value="1"/>
</dbReference>
<dbReference type="EMBL" id="CP001734">
    <property type="protein sequence ID" value="ACV67401.1"/>
    <property type="molecule type" value="Genomic_DNA"/>
</dbReference>
<keyword evidence="4" id="KW-1185">Reference proteome</keyword>
<keyword evidence="1" id="KW-0378">Hydrolase</keyword>
<evidence type="ECO:0000259" key="2">
    <source>
        <dbReference type="PROSITE" id="PS50056"/>
    </source>
</evidence>
<evidence type="ECO:0000256" key="1">
    <source>
        <dbReference type="ARBA" id="ARBA00022801"/>
    </source>
</evidence>
<dbReference type="Proteomes" id="UP000001052">
    <property type="component" value="Chromosome"/>
</dbReference>
<gene>
    <name evidence="3" type="ordered locus">Dret_0099</name>
</gene>
<dbReference type="InterPro" id="IPR016130">
    <property type="entry name" value="Tyr_Pase_AS"/>
</dbReference>
<dbReference type="PROSITE" id="PS00383">
    <property type="entry name" value="TYR_PHOSPHATASE_1"/>
    <property type="match status" value="1"/>
</dbReference>
<dbReference type="FunFam" id="3.90.190.10:FF:000157">
    <property type="entry name" value="Protein-tyrosine phosphatase"/>
    <property type="match status" value="1"/>
</dbReference>
<dbReference type="SUPFAM" id="SSF52799">
    <property type="entry name" value="(Phosphotyrosine protein) phosphatases II"/>
    <property type="match status" value="1"/>
</dbReference>